<evidence type="ECO:0000256" key="5">
    <source>
        <dbReference type="ARBA" id="ARBA00023065"/>
    </source>
</evidence>
<dbReference type="GO" id="GO:0005249">
    <property type="term" value="F:voltage-gated potassium channel activity"/>
    <property type="evidence" value="ECO:0007669"/>
    <property type="project" value="InterPro"/>
</dbReference>
<dbReference type="Gene3D" id="2.60.120.10">
    <property type="entry name" value="Jelly Rolls"/>
    <property type="match status" value="1"/>
</dbReference>
<gene>
    <name evidence="12" type="ORF">N0F65_000616</name>
</gene>
<evidence type="ECO:0000256" key="2">
    <source>
        <dbReference type="ARBA" id="ARBA00022448"/>
    </source>
</evidence>
<dbReference type="Pfam" id="PF16450">
    <property type="entry name" value="Prot_ATP_ID_OB_C"/>
    <property type="match status" value="1"/>
</dbReference>
<evidence type="ECO:0000313" key="12">
    <source>
        <dbReference type="EMBL" id="DAZ94984.1"/>
    </source>
</evidence>
<feature type="transmembrane region" description="Helical" evidence="10">
    <location>
        <begin position="1276"/>
        <end position="1297"/>
    </location>
</feature>
<reference evidence="12" key="2">
    <citation type="journal article" date="2023" name="Microbiol Resour">
        <title>Decontamination and Annotation of the Draft Genome Sequence of the Oomycete Lagenidium giganteum ARSEF 373.</title>
        <authorList>
            <person name="Morgan W.R."/>
            <person name="Tartar A."/>
        </authorList>
    </citation>
    <scope>NUCLEOTIDE SEQUENCE</scope>
    <source>
        <strain evidence="12">ARSEF 373</strain>
    </source>
</reference>
<organism evidence="12 13">
    <name type="scientific">Lagenidium giganteum</name>
    <dbReference type="NCBI Taxonomy" id="4803"/>
    <lineage>
        <taxon>Eukaryota</taxon>
        <taxon>Sar</taxon>
        <taxon>Stramenopiles</taxon>
        <taxon>Oomycota</taxon>
        <taxon>Peronosporomycetes</taxon>
        <taxon>Pythiales</taxon>
        <taxon>Pythiaceae</taxon>
    </lineage>
</organism>
<dbReference type="InterPro" id="IPR000620">
    <property type="entry name" value="EamA_dom"/>
</dbReference>
<dbReference type="SUPFAM" id="SSF51206">
    <property type="entry name" value="cAMP-binding domain-like"/>
    <property type="match status" value="1"/>
</dbReference>
<dbReference type="InterPro" id="IPR032501">
    <property type="entry name" value="Prot_ATP_ID_OB_2nd"/>
</dbReference>
<evidence type="ECO:0000256" key="3">
    <source>
        <dbReference type="ARBA" id="ARBA00022692"/>
    </source>
</evidence>
<dbReference type="PANTHER" id="PTHR23051:SF0">
    <property type="entry name" value="SOLUTE CARRIER FAMILY 35 MEMBER F5"/>
    <property type="match status" value="1"/>
</dbReference>
<proteinExistence type="predicted"/>
<evidence type="ECO:0000256" key="6">
    <source>
        <dbReference type="ARBA" id="ARBA00023136"/>
    </source>
</evidence>
<dbReference type="Pfam" id="PF17862">
    <property type="entry name" value="AAA_lid_3"/>
    <property type="match status" value="1"/>
</dbReference>
<dbReference type="SUPFAM" id="SSF52540">
    <property type="entry name" value="P-loop containing nucleoside triphosphate hydrolases"/>
    <property type="match status" value="1"/>
</dbReference>
<dbReference type="PANTHER" id="PTHR23051">
    <property type="entry name" value="SOLUTE CARRIER FAMILY 35, MEMBER F5"/>
    <property type="match status" value="1"/>
</dbReference>
<dbReference type="SMART" id="SM00100">
    <property type="entry name" value="cNMP"/>
    <property type="match status" value="1"/>
</dbReference>
<dbReference type="FunFam" id="1.10.8.60:FF:000009">
    <property type="entry name" value="26S protease regulatory subunit 6A"/>
    <property type="match status" value="1"/>
</dbReference>
<keyword evidence="13" id="KW-1185">Reference proteome</keyword>
<dbReference type="SUPFAM" id="SSF81324">
    <property type="entry name" value="Voltage-gated potassium channels"/>
    <property type="match status" value="1"/>
</dbReference>
<evidence type="ECO:0000256" key="10">
    <source>
        <dbReference type="SAM" id="Phobius"/>
    </source>
</evidence>
<keyword evidence="6 10" id="KW-0472">Membrane</keyword>
<dbReference type="InterPro" id="IPR000595">
    <property type="entry name" value="cNMP-bd_dom"/>
</dbReference>
<keyword evidence="7" id="KW-0407">Ion channel</keyword>
<keyword evidence="8" id="KW-0175">Coiled coil</keyword>
<feature type="region of interest" description="Disordered" evidence="9">
    <location>
        <begin position="955"/>
        <end position="980"/>
    </location>
</feature>
<feature type="transmembrane region" description="Helical" evidence="10">
    <location>
        <begin position="1155"/>
        <end position="1178"/>
    </location>
</feature>
<feature type="coiled-coil region" evidence="8">
    <location>
        <begin position="1035"/>
        <end position="1069"/>
    </location>
</feature>
<dbReference type="InterPro" id="IPR018490">
    <property type="entry name" value="cNMP-bd_dom_sf"/>
</dbReference>
<name>A0AAV2YPF8_9STRA</name>
<keyword evidence="5" id="KW-0406">Ion transport</keyword>
<comment type="subcellular location">
    <subcellularLocation>
        <location evidence="1">Membrane</location>
        <topology evidence="1">Multi-pass membrane protein</topology>
    </subcellularLocation>
</comment>
<dbReference type="InterPro" id="IPR018488">
    <property type="entry name" value="cNMP-bd_CS"/>
</dbReference>
<evidence type="ECO:0000256" key="4">
    <source>
        <dbReference type="ARBA" id="ARBA00022989"/>
    </source>
</evidence>
<feature type="transmembrane region" description="Helical" evidence="10">
    <location>
        <begin position="684"/>
        <end position="703"/>
    </location>
</feature>
<dbReference type="InterPro" id="IPR014710">
    <property type="entry name" value="RmlC-like_jellyroll"/>
</dbReference>
<dbReference type="InterPro" id="IPR012340">
    <property type="entry name" value="NA-bd_OB-fold"/>
</dbReference>
<dbReference type="PROSITE" id="PS50042">
    <property type="entry name" value="CNMP_BINDING_3"/>
    <property type="match status" value="1"/>
</dbReference>
<dbReference type="Gene3D" id="1.10.287.70">
    <property type="match status" value="1"/>
</dbReference>
<dbReference type="Proteomes" id="UP001146120">
    <property type="component" value="Unassembled WGS sequence"/>
</dbReference>
<comment type="caution">
    <text evidence="12">The sequence shown here is derived from an EMBL/GenBank/DDBJ whole genome shotgun (WGS) entry which is preliminary data.</text>
</comment>
<keyword evidence="4 10" id="KW-1133">Transmembrane helix</keyword>
<dbReference type="Gene3D" id="2.40.50.140">
    <property type="entry name" value="Nucleic acid-binding proteins"/>
    <property type="match status" value="1"/>
</dbReference>
<feature type="transmembrane region" description="Helical" evidence="10">
    <location>
        <begin position="1369"/>
        <end position="1393"/>
    </location>
</feature>
<feature type="transmembrane region" description="Helical" evidence="10">
    <location>
        <begin position="715"/>
        <end position="733"/>
    </location>
</feature>
<dbReference type="Gene3D" id="1.10.8.60">
    <property type="match status" value="1"/>
</dbReference>
<evidence type="ECO:0000313" key="13">
    <source>
        <dbReference type="Proteomes" id="UP001146120"/>
    </source>
</evidence>
<keyword evidence="3 10" id="KW-0812">Transmembrane</keyword>
<accession>A0AAV2YPF8</accession>
<dbReference type="Pfam" id="PF00027">
    <property type="entry name" value="cNMP_binding"/>
    <property type="match status" value="1"/>
</dbReference>
<dbReference type="InterPro" id="IPR027417">
    <property type="entry name" value="P-loop_NTPase"/>
</dbReference>
<feature type="transmembrane region" description="Helical" evidence="10">
    <location>
        <begin position="1304"/>
        <end position="1322"/>
    </location>
</feature>
<sequence length="1509" mass="169795">MSGLESNEIWGSAEEGVEPEILLMSNDELRQRIRLLDNDIRIMRSDIQRINHESNSQRERIKENNEKVKLNKQLPYLVGNIVEILQLEDDEDEQDGAATDVDAQRRGKSAVIKTSTRQTVFLPIPGLVETSSLEPNDLVGTNKDSYLILEKLPAEYDSRVKAMELVRDAFDLAKEKCKEKDRGGAIIFIDEIELPHPTEEARARILQIHSRKMNVDMEEVNFDELARCTDDFNGAQLKAVCVEAGMLALRRESNIIKHEDFMEGIGVVSAKKKASLHSFDEDRRSSSSYLIPSLRTWFVSCSTKQNVLLPLTTLTLWLRFRALIQQLDLDAYYQTRLRRRTHLESEIVTSLAAGGLSGVTAVPNAESAPHEQPSLAKARGLRMTLSPGEEYENYQKVFTAQARAQNRGFMGEIVDDDDDRNSTFLAEQQQAIPPEVDHEQQPVRTKATIADSLAQQRAIASLSMHSNNLKSQLIRQRSAREHAVLFTANSSMLNPHGRFRLVWDVVSIFFIFYNALSLPFQASFDSITDDDDTAFDSFLDMFFGTDILLTFNTAVEMQGSIRYNRRIAAMQYLKSWFLVDAVAAFPYAHIVSAVSGDTKLRRSLKLLRLIRLLRLLRISRIFRRIQNAIFIRSTLSALLKYLLLVMFLAHWFSCLFHAVGQAHIDEDDNWVRINNLTDRYCNKWDRYVAALYFSVMTLATIGYGDISGTNPDERLISIVFMVVGGGVFAYGITNIVELVSSLTVVETRFREKMDEVNEYMEARELPIKLRMEIREFYHNTRLSRDSKLNAEHQILNELSSKLRSKVALSINDQFLRKFPFFAGSDPNFLLELALNMRMIHFAPLEDVILENEIGHEMFFIFRGAVEVLKSGNQIGILGENQYFGEMAILSPDNRRTATVRTLCFCELRMLSRNRFLDALTLFPAMQAKMAEVAQGRAAPIENSILMARKTTSTSITHQISALERKRKSTGKGPGSPTAVPMMMPLARVQQVEKRETQPFITAPPARTTMVAGRHATLRRSSAPTSGISTELAQMLSDTSTALEEATRRHEALLNRVLRLQSEIQELIATDDFIPLNPAGQPMAVAPPKKQQDAELNVFTSIGSPRSASVSTSEVQKMPADLDADERSGLVDSAAAAHAAYPHHHLPRAQKGHSTVGWTIGVIFLIIVAFIWTFASVLVQYIFHELSFQGPFFLTYVGITLFSVNLPCWYVSQIIWPQLKAWCRGQGDRPQFLHCELLKRPANKASYWEIFKISATISPLWFLANWTYNMSLNMTSVTSSTIVSSTSTVFTFLLSVIVLKEQCMWMKVFGVALCMAGNISTIFKDSGGSDAAAAHESVLGDLVALFAAFMYGVYTTAIRRQIPDEERVSISLFFGFLGVINFVCLLPFVVVFHYTGYESLSGLSSEIVLLICLKGLFDNVLSDYLWARAVLLTSPTVATVGLSLTVPLAILSDYIFHHMLPTFVTIGASVLVVSGFILINVSTKKDKDRVHAAEEEEEAQQQEQEQKNVV</sequence>
<keyword evidence="2" id="KW-0813">Transport</keyword>
<evidence type="ECO:0000259" key="11">
    <source>
        <dbReference type="PROSITE" id="PS50042"/>
    </source>
</evidence>
<dbReference type="FunFam" id="2.40.50.140:FF:000076">
    <property type="entry name" value="26S protease regulatory subunit 6A"/>
    <property type="match status" value="1"/>
</dbReference>
<evidence type="ECO:0000256" key="9">
    <source>
        <dbReference type="SAM" id="MobiDB-lite"/>
    </source>
</evidence>
<reference evidence="12" key="1">
    <citation type="submission" date="2022-11" db="EMBL/GenBank/DDBJ databases">
        <authorList>
            <person name="Morgan W.R."/>
            <person name="Tartar A."/>
        </authorList>
    </citation>
    <scope>NUCLEOTIDE SEQUENCE</scope>
    <source>
        <strain evidence="12">ARSEF 373</strain>
    </source>
</reference>
<dbReference type="InterPro" id="IPR005821">
    <property type="entry name" value="Ion_trans_dom"/>
</dbReference>
<feature type="transmembrane region" description="Helical" evidence="10">
    <location>
        <begin position="1399"/>
        <end position="1416"/>
    </location>
</feature>
<dbReference type="Pfam" id="PF00520">
    <property type="entry name" value="Ion_trans"/>
    <property type="match status" value="1"/>
</dbReference>
<protein>
    <recommendedName>
        <fullName evidence="11">Cyclic nucleotide-binding domain-containing protein</fullName>
    </recommendedName>
</protein>
<dbReference type="PROSITE" id="PS00889">
    <property type="entry name" value="CNMP_BINDING_2"/>
    <property type="match status" value="1"/>
</dbReference>
<feature type="region of interest" description="Disordered" evidence="9">
    <location>
        <begin position="1488"/>
        <end position="1509"/>
    </location>
</feature>
<feature type="transmembrane region" description="Helical" evidence="10">
    <location>
        <begin position="1455"/>
        <end position="1478"/>
    </location>
</feature>
<evidence type="ECO:0000256" key="7">
    <source>
        <dbReference type="ARBA" id="ARBA00023303"/>
    </source>
</evidence>
<feature type="coiled-coil region" evidence="8">
    <location>
        <begin position="26"/>
        <end position="71"/>
    </location>
</feature>
<evidence type="ECO:0000256" key="8">
    <source>
        <dbReference type="SAM" id="Coils"/>
    </source>
</evidence>
<feature type="transmembrane region" description="Helical" evidence="10">
    <location>
        <begin position="1190"/>
        <end position="1211"/>
    </location>
</feature>
<dbReference type="InterPro" id="IPR037185">
    <property type="entry name" value="EmrE-like"/>
</dbReference>
<dbReference type="GO" id="GO:0016020">
    <property type="term" value="C:membrane"/>
    <property type="evidence" value="ECO:0007669"/>
    <property type="project" value="UniProtKB-SubCell"/>
</dbReference>
<dbReference type="Pfam" id="PF00892">
    <property type="entry name" value="EamA"/>
    <property type="match status" value="2"/>
</dbReference>
<feature type="transmembrane region" description="Helical" evidence="10">
    <location>
        <begin position="1428"/>
        <end position="1449"/>
    </location>
</feature>
<evidence type="ECO:0000256" key="1">
    <source>
        <dbReference type="ARBA" id="ARBA00004141"/>
    </source>
</evidence>
<feature type="domain" description="Cyclic nucleotide-binding" evidence="11">
    <location>
        <begin position="820"/>
        <end position="919"/>
    </location>
</feature>
<feature type="transmembrane region" description="Helical" evidence="10">
    <location>
        <begin position="1337"/>
        <end position="1357"/>
    </location>
</feature>
<dbReference type="InterPro" id="IPR041569">
    <property type="entry name" value="AAA_lid_3"/>
</dbReference>
<dbReference type="Gene3D" id="1.10.287.630">
    <property type="entry name" value="Helix hairpin bin"/>
    <property type="match status" value="1"/>
</dbReference>
<dbReference type="PRINTS" id="PR01463">
    <property type="entry name" value="EAGCHANLFMLY"/>
</dbReference>
<dbReference type="CDD" id="cd00038">
    <property type="entry name" value="CAP_ED"/>
    <property type="match status" value="1"/>
</dbReference>
<dbReference type="FunFam" id="1.10.287.70:FF:000123">
    <property type="entry name" value="Potassium channel KAT3"/>
    <property type="match status" value="1"/>
</dbReference>
<dbReference type="InterPro" id="IPR003938">
    <property type="entry name" value="K_chnl_volt-dep_EAG/ELK/ERG"/>
</dbReference>
<dbReference type="SUPFAM" id="SSF103481">
    <property type="entry name" value="Multidrug resistance efflux transporter EmrE"/>
    <property type="match status" value="2"/>
</dbReference>
<dbReference type="EMBL" id="DAKRPA010000223">
    <property type="protein sequence ID" value="DAZ94984.1"/>
    <property type="molecule type" value="Genomic_DNA"/>
</dbReference>